<evidence type="ECO:0000313" key="2">
    <source>
        <dbReference type="EMBL" id="CCO66168.1"/>
    </source>
</evidence>
<dbReference type="Proteomes" id="UP000198341">
    <property type="component" value="Chromosome 7"/>
</dbReference>
<evidence type="ECO:0000256" key="1">
    <source>
        <dbReference type="SAM" id="MobiDB-lite"/>
    </source>
</evidence>
<dbReference type="GeneID" id="19014799"/>
<feature type="region of interest" description="Disordered" evidence="1">
    <location>
        <begin position="1"/>
        <end position="24"/>
    </location>
</feature>
<evidence type="ECO:0000313" key="3">
    <source>
        <dbReference type="Proteomes" id="UP000198341"/>
    </source>
</evidence>
<name>K8F1G6_9CHLO</name>
<dbReference type="EMBL" id="FO082272">
    <property type="protein sequence ID" value="CCO66168.1"/>
    <property type="molecule type" value="Genomic_DNA"/>
</dbReference>
<organism evidence="2 3">
    <name type="scientific">Bathycoccus prasinos</name>
    <dbReference type="NCBI Taxonomy" id="41875"/>
    <lineage>
        <taxon>Eukaryota</taxon>
        <taxon>Viridiplantae</taxon>
        <taxon>Chlorophyta</taxon>
        <taxon>Mamiellophyceae</taxon>
        <taxon>Mamiellales</taxon>
        <taxon>Bathycoccaceae</taxon>
        <taxon>Bathycoccus</taxon>
    </lineage>
</organism>
<dbReference type="RefSeq" id="XP_007512080.1">
    <property type="nucleotide sequence ID" value="XM_007512018.1"/>
</dbReference>
<accession>K8F1G6</accession>
<dbReference type="STRING" id="41875.K8F1G6"/>
<gene>
    <name evidence="2" type="ORF">Bathy07g03100</name>
</gene>
<dbReference type="eggNOG" id="ENOG502QQRP">
    <property type="taxonomic scope" value="Eukaryota"/>
</dbReference>
<dbReference type="KEGG" id="bpg:Bathy07g03100"/>
<protein>
    <submittedName>
        <fullName evidence="2">Uncharacterized protein</fullName>
    </submittedName>
</protein>
<keyword evidence="3" id="KW-1185">Reference proteome</keyword>
<proteinExistence type="predicted"/>
<sequence>MYISSFAGTGGFASEDEEGKRRREQARDLVRNLLDASFLSSNTNGCKLIPCDRPPSSLLTGSLQLTYRERSVPDVENSFMHKCQLVSSASSSPPMARRFRCRKANKYIAHLFFQISKHSAEADIQLSRFDLFHGHVFKNEDVVGILFHAKEYCRFDENTFNVDLGYCQIESYVKYNPKQMEKRNIIWVASLQRGGGGGGGGEGRDDELRYSMAVLDTSHYSELLFSGQSDFHTVYEGDFGDVLGDVFYFDALKNRKPQERVIVATSTSAKNRKKEGSFEI</sequence>
<dbReference type="PANTHER" id="PTHR35759">
    <property type="entry name" value="BNAA09G03860D PROTEIN"/>
    <property type="match status" value="1"/>
</dbReference>
<dbReference type="OrthoDB" id="407127at2759"/>
<dbReference type="PANTHER" id="PTHR35759:SF1">
    <property type="entry name" value="OS07G0673000 PROTEIN"/>
    <property type="match status" value="1"/>
</dbReference>
<reference evidence="2 3" key="1">
    <citation type="submission" date="2011-10" db="EMBL/GenBank/DDBJ databases">
        <authorList>
            <person name="Genoscope - CEA"/>
        </authorList>
    </citation>
    <scope>NUCLEOTIDE SEQUENCE [LARGE SCALE GENOMIC DNA]</scope>
    <source>
        <strain evidence="2 3">RCC 1105</strain>
    </source>
</reference>
<dbReference type="AlphaFoldDB" id="K8F1G6"/>